<dbReference type="Proteomes" id="UP001177140">
    <property type="component" value="Unassembled WGS sequence"/>
</dbReference>
<dbReference type="PANTHER" id="PTHR33431">
    <property type="entry name" value="ENABLED-LIKE PROTEIN (DUF1635)"/>
    <property type="match status" value="1"/>
</dbReference>
<evidence type="ECO:0000256" key="1">
    <source>
        <dbReference type="SAM" id="Coils"/>
    </source>
</evidence>
<feature type="coiled-coil region" evidence="1">
    <location>
        <begin position="28"/>
        <end position="69"/>
    </location>
</feature>
<evidence type="ECO:0000313" key="3">
    <source>
        <dbReference type="Proteomes" id="UP001177140"/>
    </source>
</evidence>
<dbReference type="InterPro" id="IPR012862">
    <property type="entry name" value="DUF1635"/>
</dbReference>
<comment type="caution">
    <text evidence="2">The sequence shown here is derived from an EMBL/GenBank/DDBJ whole genome shotgun (WGS) entry which is preliminary data.</text>
</comment>
<dbReference type="Pfam" id="PF07795">
    <property type="entry name" value="DUF1635"/>
    <property type="match status" value="1"/>
</dbReference>
<dbReference type="EMBL" id="JAJJMA010200499">
    <property type="protein sequence ID" value="MCL7039364.1"/>
    <property type="molecule type" value="Genomic_DNA"/>
</dbReference>
<keyword evidence="1" id="KW-0175">Coiled coil</keyword>
<keyword evidence="3" id="KW-1185">Reference proteome</keyword>
<name>A0AA41VDS9_PAPNU</name>
<organism evidence="2 3">
    <name type="scientific">Papaver nudicaule</name>
    <name type="common">Iceland poppy</name>
    <dbReference type="NCBI Taxonomy" id="74823"/>
    <lineage>
        <taxon>Eukaryota</taxon>
        <taxon>Viridiplantae</taxon>
        <taxon>Streptophyta</taxon>
        <taxon>Embryophyta</taxon>
        <taxon>Tracheophyta</taxon>
        <taxon>Spermatophyta</taxon>
        <taxon>Magnoliopsida</taxon>
        <taxon>Ranunculales</taxon>
        <taxon>Papaveraceae</taxon>
        <taxon>Papaveroideae</taxon>
        <taxon>Papaver</taxon>
    </lineage>
</organism>
<proteinExistence type="predicted"/>
<accession>A0AA41VDS9</accession>
<evidence type="ECO:0000313" key="2">
    <source>
        <dbReference type="EMBL" id="MCL7039364.1"/>
    </source>
</evidence>
<reference evidence="2" key="1">
    <citation type="submission" date="2022-03" db="EMBL/GenBank/DDBJ databases">
        <title>A functionally conserved STORR gene fusion in Papaver species that diverged 16.8 million years ago.</title>
        <authorList>
            <person name="Catania T."/>
        </authorList>
    </citation>
    <scope>NUCLEOTIDE SEQUENCE</scope>
    <source>
        <strain evidence="2">S-191538</strain>
    </source>
</reference>
<dbReference type="AlphaFoldDB" id="A0AA41VDS9"/>
<dbReference type="PANTHER" id="PTHR33431:SF12">
    <property type="entry name" value="HIGH MOBILITY GROUP BOX PROTEIN, PUTATIVE (DUF1635)-RELATED"/>
    <property type="match status" value="1"/>
</dbReference>
<gene>
    <name evidence="2" type="ORF">MKW94_029211</name>
</gene>
<protein>
    <submittedName>
        <fullName evidence="2">Uncharacterized protein</fullName>
    </submittedName>
</protein>
<sequence length="308" mass="33978">MEAMTSVWSYQENYEQLKDLFVYTTYELETARAEAKEEKANVNKLLLLLNQAYKERDEAKNQLQRLLNKFTPSSPTENFPIIMSSLQPKTLLGNPTKGNSSITETDSVSETYNHHSYGSPPVDSIFDTVSSPELSNINVVDSSIAQQPHQPLNVPQQPLHVPPHQPLVQERNVWSCAGADQASLAIENLVKGKVLPQKGKLLQSVMEAGPLLQTLLLAGPLPRWRNPPPHQTLQLPSLSVNGSEAVHNSSSYSCSNISHGSAQIYSTSMLNFSSGHGTCLNKAQVSSAGFNRNFISHSTPIAKRQRLH</sequence>